<evidence type="ECO:0000313" key="3">
    <source>
        <dbReference type="Proteomes" id="UP000290637"/>
    </source>
</evidence>
<accession>A0A4P6KZE0</accession>
<dbReference type="RefSeq" id="WP_130187738.1">
    <property type="nucleotide sequence ID" value="NZ_CP035913.1"/>
</dbReference>
<dbReference type="AlphaFoldDB" id="A0A4P6KZE0"/>
<reference evidence="2 3" key="1">
    <citation type="submission" date="2019-02" db="EMBL/GenBank/DDBJ databases">
        <title>Draft Genome Sequences of Six Type Strains of the Genus Massilia.</title>
        <authorList>
            <person name="Miess H."/>
            <person name="Frediansyhah A."/>
            <person name="Gross H."/>
        </authorList>
    </citation>
    <scope>NUCLEOTIDE SEQUENCE [LARGE SCALE GENOMIC DNA]</scope>
    <source>
        <strain evidence="2 3">DSM 17473</strain>
    </source>
</reference>
<dbReference type="KEGG" id="plue:EWM63_17840"/>
<dbReference type="OrthoDB" id="8546032at2"/>
<dbReference type="Proteomes" id="UP000290637">
    <property type="component" value="Chromosome"/>
</dbReference>
<organism evidence="2 3">
    <name type="scientific">Pseudoduganella lutea</name>
    <dbReference type="NCBI Taxonomy" id="321985"/>
    <lineage>
        <taxon>Bacteria</taxon>
        <taxon>Pseudomonadati</taxon>
        <taxon>Pseudomonadota</taxon>
        <taxon>Betaproteobacteria</taxon>
        <taxon>Burkholderiales</taxon>
        <taxon>Oxalobacteraceae</taxon>
        <taxon>Telluria group</taxon>
        <taxon>Pseudoduganella</taxon>
    </lineage>
</organism>
<evidence type="ECO:0000313" key="2">
    <source>
        <dbReference type="EMBL" id="QBE64621.1"/>
    </source>
</evidence>
<keyword evidence="3" id="KW-1185">Reference proteome</keyword>
<feature type="chain" id="PRO_5020983728" description="PEP-CTERM sorting domain-containing protein" evidence="1">
    <location>
        <begin position="20"/>
        <end position="267"/>
    </location>
</feature>
<sequence>MRIVLPLLAAALSAAPVQAQTLPSLSVPTFSLQYVESMTWAGEPLDAAISVESTDEQVTVLRLDGTAERLATVVSESSYSQIVSDQSRIRFAVAEGYRITKIEFSGMLSGELVPAEVPAGATMVSQPLPRNQMLVTGTYFEPDSNDSAGSYWTMETDIESAQGIVADIDNSLNLPVFDWHLGLYAIAHGAESSYYLPGDDDPELYFIPAAAYLHLSDPRLTIHTEAWTPSPVPEPGQWAMLASGLMLLGTLGWRGRAARARLAIRRR</sequence>
<gene>
    <name evidence="2" type="ORF">EWM63_17840</name>
</gene>
<proteinExistence type="predicted"/>
<feature type="signal peptide" evidence="1">
    <location>
        <begin position="1"/>
        <end position="19"/>
    </location>
</feature>
<evidence type="ECO:0000256" key="1">
    <source>
        <dbReference type="SAM" id="SignalP"/>
    </source>
</evidence>
<protein>
    <recommendedName>
        <fullName evidence="4">PEP-CTERM sorting domain-containing protein</fullName>
    </recommendedName>
</protein>
<keyword evidence="1" id="KW-0732">Signal</keyword>
<evidence type="ECO:0008006" key="4">
    <source>
        <dbReference type="Google" id="ProtNLM"/>
    </source>
</evidence>
<dbReference type="EMBL" id="CP035913">
    <property type="protein sequence ID" value="QBE64621.1"/>
    <property type="molecule type" value="Genomic_DNA"/>
</dbReference>
<name>A0A4P6KZE0_9BURK</name>